<dbReference type="Proteomes" id="UP000051162">
    <property type="component" value="Unassembled WGS sequence"/>
</dbReference>
<protein>
    <submittedName>
        <fullName evidence="1">Uncharacterized protein</fullName>
    </submittedName>
</protein>
<dbReference type="EMBL" id="AZDT01000068">
    <property type="protein sequence ID" value="KRK72732.1"/>
    <property type="molecule type" value="Genomic_DNA"/>
</dbReference>
<accession>A0A0R1JNF6</accession>
<gene>
    <name evidence="1" type="ORF">FD30_GL001152</name>
</gene>
<name>A0A0R1JNF6_9LACO</name>
<reference evidence="1 2" key="1">
    <citation type="journal article" date="2015" name="Genome Announc.">
        <title>Expanding the biotechnology potential of lactobacilli through comparative genomics of 213 strains and associated genera.</title>
        <authorList>
            <person name="Sun Z."/>
            <person name="Harris H.M."/>
            <person name="McCann A."/>
            <person name="Guo C."/>
            <person name="Argimon S."/>
            <person name="Zhang W."/>
            <person name="Yang X."/>
            <person name="Jeffery I.B."/>
            <person name="Cooney J.C."/>
            <person name="Kagawa T.F."/>
            <person name="Liu W."/>
            <person name="Song Y."/>
            <person name="Salvetti E."/>
            <person name="Wrobel A."/>
            <person name="Rasinkangas P."/>
            <person name="Parkhill J."/>
            <person name="Rea M.C."/>
            <person name="O'Sullivan O."/>
            <person name="Ritari J."/>
            <person name="Douillard F.P."/>
            <person name="Paul Ross R."/>
            <person name="Yang R."/>
            <person name="Briner A.E."/>
            <person name="Felis G.E."/>
            <person name="de Vos W.M."/>
            <person name="Barrangou R."/>
            <person name="Klaenhammer T.R."/>
            <person name="Caufield P.W."/>
            <person name="Cui Y."/>
            <person name="Zhang H."/>
            <person name="O'Toole P.W."/>
        </authorList>
    </citation>
    <scope>NUCLEOTIDE SEQUENCE [LARGE SCALE GENOMIC DNA]</scope>
    <source>
        <strain evidence="1 2">DSM 19117</strain>
    </source>
</reference>
<keyword evidence="2" id="KW-1185">Reference proteome</keyword>
<organism evidence="1 2">
    <name type="scientific">Levilactobacillus namurensis DSM 19117</name>
    <dbReference type="NCBI Taxonomy" id="1423773"/>
    <lineage>
        <taxon>Bacteria</taxon>
        <taxon>Bacillati</taxon>
        <taxon>Bacillota</taxon>
        <taxon>Bacilli</taxon>
        <taxon>Lactobacillales</taxon>
        <taxon>Lactobacillaceae</taxon>
        <taxon>Levilactobacillus</taxon>
    </lineage>
</organism>
<evidence type="ECO:0000313" key="2">
    <source>
        <dbReference type="Proteomes" id="UP000051162"/>
    </source>
</evidence>
<sequence>MPDTLLALSLVAGTLAMTQQTVVMTRHWAVRDEQRLRVARQTRDQALLQVVQAP</sequence>
<dbReference type="STRING" id="1423773.FD30_GL001152"/>
<evidence type="ECO:0000313" key="1">
    <source>
        <dbReference type="EMBL" id="KRK72732.1"/>
    </source>
</evidence>
<proteinExistence type="predicted"/>
<dbReference type="PATRIC" id="fig|1423773.3.peg.1179"/>
<dbReference type="AlphaFoldDB" id="A0A0R1JNF6"/>
<comment type="caution">
    <text evidence="1">The sequence shown here is derived from an EMBL/GenBank/DDBJ whole genome shotgun (WGS) entry which is preliminary data.</text>
</comment>